<gene>
    <name evidence="1" type="ORF">NKR23_g8783</name>
</gene>
<evidence type="ECO:0000313" key="2">
    <source>
        <dbReference type="Proteomes" id="UP001174694"/>
    </source>
</evidence>
<proteinExistence type="predicted"/>
<protein>
    <submittedName>
        <fullName evidence="1">Uncharacterized protein</fullName>
    </submittedName>
</protein>
<name>A0AA38VKX1_9PEZI</name>
<evidence type="ECO:0000313" key="1">
    <source>
        <dbReference type="EMBL" id="KAJ9137959.1"/>
    </source>
</evidence>
<accession>A0AA38VKX1</accession>
<sequence>MLVWIAYIDSAAASSGTGGHFNRSLIIVLSEAARCEDDDPADSILTPELSTTISSPVSPIDAFMRMHRYSNPLYRLAWGEAYPQTELLDDLENRSVFNLITCCSPLRFMVAQLAATNDITPHEFHKRVASVAKAIQKTRSAFAEILEVARELSIETDSNNRLVANIRNIVPIFYAIQLEFLRITEPDSPLGQGKVQRFLLKEIMNLAFQTFRYRGEDGLTRIAWPLFIAALETDNPLDRAWIIERFEKMSILGRHLRGAHRFIGDVVAIQEMTMKRVNTREMMRSRESFILT</sequence>
<dbReference type="Proteomes" id="UP001174694">
    <property type="component" value="Unassembled WGS sequence"/>
</dbReference>
<comment type="caution">
    <text evidence="1">The sequence shown here is derived from an EMBL/GenBank/DDBJ whole genome shotgun (WGS) entry which is preliminary data.</text>
</comment>
<dbReference type="AlphaFoldDB" id="A0AA38VKX1"/>
<dbReference type="EMBL" id="JANBVO010000032">
    <property type="protein sequence ID" value="KAJ9137959.1"/>
    <property type="molecule type" value="Genomic_DNA"/>
</dbReference>
<reference evidence="1" key="1">
    <citation type="submission" date="2022-07" db="EMBL/GenBank/DDBJ databases">
        <title>Fungi with potential for degradation of polypropylene.</title>
        <authorList>
            <person name="Gostincar C."/>
        </authorList>
    </citation>
    <scope>NUCLEOTIDE SEQUENCE</scope>
    <source>
        <strain evidence="1">EXF-13308</strain>
    </source>
</reference>
<keyword evidence="2" id="KW-1185">Reference proteome</keyword>
<organism evidence="1 2">
    <name type="scientific">Pleurostoma richardsiae</name>
    <dbReference type="NCBI Taxonomy" id="41990"/>
    <lineage>
        <taxon>Eukaryota</taxon>
        <taxon>Fungi</taxon>
        <taxon>Dikarya</taxon>
        <taxon>Ascomycota</taxon>
        <taxon>Pezizomycotina</taxon>
        <taxon>Sordariomycetes</taxon>
        <taxon>Sordariomycetidae</taxon>
        <taxon>Calosphaeriales</taxon>
        <taxon>Pleurostomataceae</taxon>
        <taxon>Pleurostoma</taxon>
    </lineage>
</organism>